<dbReference type="EMBL" id="FWWW01000039">
    <property type="protein sequence ID" value="SMB84177.1"/>
    <property type="molecule type" value="Genomic_DNA"/>
</dbReference>
<accession>A0A1W1USV0</accession>
<dbReference type="Pfam" id="PF01408">
    <property type="entry name" value="GFO_IDH_MocA"/>
    <property type="match status" value="1"/>
</dbReference>
<keyword evidence="6" id="KW-1185">Reference proteome</keyword>
<dbReference type="InterPro" id="IPR036291">
    <property type="entry name" value="NAD(P)-bd_dom_sf"/>
</dbReference>
<evidence type="ECO:0000259" key="4">
    <source>
        <dbReference type="Pfam" id="PF22725"/>
    </source>
</evidence>
<dbReference type="STRING" id="645990.SAMN00120144_0819"/>
<dbReference type="OrthoDB" id="9815825at2"/>
<dbReference type="PANTHER" id="PTHR43708">
    <property type="entry name" value="CONSERVED EXPRESSED OXIDOREDUCTASE (EUROFUNG)"/>
    <property type="match status" value="1"/>
</dbReference>
<feature type="domain" description="Gfo/Idh/MocA-like oxidoreductase N-terminal" evidence="3">
    <location>
        <begin position="13"/>
        <end position="120"/>
    </location>
</feature>
<dbReference type="GO" id="GO:0000166">
    <property type="term" value="F:nucleotide binding"/>
    <property type="evidence" value="ECO:0007669"/>
    <property type="project" value="InterPro"/>
</dbReference>
<reference evidence="5 6" key="1">
    <citation type="submission" date="2017-04" db="EMBL/GenBank/DDBJ databases">
        <authorList>
            <person name="Afonso C.L."/>
            <person name="Miller P.J."/>
            <person name="Scott M.A."/>
            <person name="Spackman E."/>
            <person name="Goraichik I."/>
            <person name="Dimitrov K.M."/>
            <person name="Suarez D.L."/>
            <person name="Swayne D.E."/>
        </authorList>
    </citation>
    <scope>NUCLEOTIDE SEQUENCE [LARGE SCALE GENOMIC DNA]</scope>
    <source>
        <strain evidence="5 6">DSM 11622</strain>
    </source>
</reference>
<evidence type="ECO:0000256" key="2">
    <source>
        <dbReference type="ARBA" id="ARBA00023002"/>
    </source>
</evidence>
<dbReference type="Gene3D" id="3.30.360.10">
    <property type="entry name" value="Dihydrodipicolinate Reductase, domain 2"/>
    <property type="match status" value="1"/>
</dbReference>
<dbReference type="Pfam" id="PF22725">
    <property type="entry name" value="GFO_IDH_MocA_C3"/>
    <property type="match status" value="1"/>
</dbReference>
<proteinExistence type="inferred from homology"/>
<dbReference type="RefSeq" id="WP_084443689.1">
    <property type="nucleotide sequence ID" value="NZ_FWWW01000039.1"/>
</dbReference>
<dbReference type="Gene3D" id="3.40.50.720">
    <property type="entry name" value="NAD(P)-binding Rossmann-like Domain"/>
    <property type="match status" value="1"/>
</dbReference>
<evidence type="ECO:0000256" key="1">
    <source>
        <dbReference type="ARBA" id="ARBA00010928"/>
    </source>
</evidence>
<feature type="domain" description="GFO/IDH/MocA-like oxidoreductase" evidence="4">
    <location>
        <begin position="131"/>
        <end position="250"/>
    </location>
</feature>
<dbReference type="SUPFAM" id="SSF51735">
    <property type="entry name" value="NAD(P)-binding Rossmann-fold domains"/>
    <property type="match status" value="1"/>
</dbReference>
<dbReference type="GO" id="GO:0016491">
    <property type="term" value="F:oxidoreductase activity"/>
    <property type="evidence" value="ECO:0007669"/>
    <property type="project" value="UniProtKB-KW"/>
</dbReference>
<evidence type="ECO:0000259" key="3">
    <source>
        <dbReference type="Pfam" id="PF01408"/>
    </source>
</evidence>
<name>A0A1W1USV0_9BACT</name>
<dbReference type="AlphaFoldDB" id="A0A1W1USV0"/>
<keyword evidence="2" id="KW-0560">Oxidoreductase</keyword>
<dbReference type="PANTHER" id="PTHR43708:SF5">
    <property type="entry name" value="CONSERVED EXPRESSED OXIDOREDUCTASE (EUROFUNG)-RELATED"/>
    <property type="match status" value="1"/>
</dbReference>
<organism evidence="5 6">
    <name type="scientific">Hymenobacter roseosalivarius DSM 11622</name>
    <dbReference type="NCBI Taxonomy" id="645990"/>
    <lineage>
        <taxon>Bacteria</taxon>
        <taxon>Pseudomonadati</taxon>
        <taxon>Bacteroidota</taxon>
        <taxon>Cytophagia</taxon>
        <taxon>Cytophagales</taxon>
        <taxon>Hymenobacteraceae</taxon>
        <taxon>Hymenobacter</taxon>
    </lineage>
</organism>
<gene>
    <name evidence="5" type="ORF">SAMN00120144_0819</name>
</gene>
<dbReference type="Proteomes" id="UP000192266">
    <property type="component" value="Unassembled WGS sequence"/>
</dbReference>
<protein>
    <submittedName>
        <fullName evidence="5">Oxidoreductase domain protein</fullName>
    </submittedName>
</protein>
<evidence type="ECO:0000313" key="5">
    <source>
        <dbReference type="EMBL" id="SMB84177.1"/>
    </source>
</evidence>
<dbReference type="SUPFAM" id="SSF55347">
    <property type="entry name" value="Glyceraldehyde-3-phosphate dehydrogenase-like, C-terminal domain"/>
    <property type="match status" value="1"/>
</dbReference>
<evidence type="ECO:0000313" key="6">
    <source>
        <dbReference type="Proteomes" id="UP000192266"/>
    </source>
</evidence>
<dbReference type="InterPro" id="IPR051317">
    <property type="entry name" value="Gfo/Idh/MocA_oxidoreduct"/>
</dbReference>
<dbReference type="InterPro" id="IPR000683">
    <property type="entry name" value="Gfo/Idh/MocA-like_OxRdtase_N"/>
</dbReference>
<sequence length="343" mass="38187">MTTNPIQTGLLAYGMSGKVFHAPFLAAHPGFALRAITERHHKQAQQDYPGLISYDSVEALLADPKIELAVVNTPSNTHFELARQVLEAGKHVLIEKPLVTSSAEVNELAALAQRMNRHVFAYQNRRWDSDFQSVRQVIASGQLGQLIEVHFRFDRYKMALNTKAFKETPIPGSGLLYDLGPHLLDQAISMFGKPLFSRKTTGIFRPGSQVPDYFSFHLHYPNGLQVFLTSSLLVAQPQASFVLHGTQGSFSKARTDVQETQLQQGIAPQDAAYGLEAPGQEGTLTVASADGQFTPHSYPAPKGDYMQLFEALYQTIRNGIPYPIKLEEIRWQMELMEQSDDSL</sequence>
<comment type="similarity">
    <text evidence="1">Belongs to the Gfo/Idh/MocA family.</text>
</comment>
<dbReference type="InterPro" id="IPR055170">
    <property type="entry name" value="GFO_IDH_MocA-like_dom"/>
</dbReference>